<dbReference type="Proteomes" id="UP000265520">
    <property type="component" value="Unassembled WGS sequence"/>
</dbReference>
<protein>
    <submittedName>
        <fullName evidence="1">Uncharacterized protein</fullName>
    </submittedName>
</protein>
<sequence length="18" mass="2036">VIEIVVVVRLTAMMMMLS</sequence>
<dbReference type="EMBL" id="LXQA010204431">
    <property type="protein sequence ID" value="MCI33445.1"/>
    <property type="molecule type" value="Genomic_DNA"/>
</dbReference>
<evidence type="ECO:0000313" key="2">
    <source>
        <dbReference type="Proteomes" id="UP000265520"/>
    </source>
</evidence>
<comment type="caution">
    <text evidence="1">The sequence shown here is derived from an EMBL/GenBank/DDBJ whole genome shotgun (WGS) entry which is preliminary data.</text>
</comment>
<accession>A0A392RCZ2</accession>
<organism evidence="1 2">
    <name type="scientific">Trifolium medium</name>
    <dbReference type="NCBI Taxonomy" id="97028"/>
    <lineage>
        <taxon>Eukaryota</taxon>
        <taxon>Viridiplantae</taxon>
        <taxon>Streptophyta</taxon>
        <taxon>Embryophyta</taxon>
        <taxon>Tracheophyta</taxon>
        <taxon>Spermatophyta</taxon>
        <taxon>Magnoliopsida</taxon>
        <taxon>eudicotyledons</taxon>
        <taxon>Gunneridae</taxon>
        <taxon>Pentapetalae</taxon>
        <taxon>rosids</taxon>
        <taxon>fabids</taxon>
        <taxon>Fabales</taxon>
        <taxon>Fabaceae</taxon>
        <taxon>Papilionoideae</taxon>
        <taxon>50 kb inversion clade</taxon>
        <taxon>NPAAA clade</taxon>
        <taxon>Hologalegina</taxon>
        <taxon>IRL clade</taxon>
        <taxon>Trifolieae</taxon>
        <taxon>Trifolium</taxon>
    </lineage>
</organism>
<reference evidence="1 2" key="1">
    <citation type="journal article" date="2018" name="Front. Plant Sci.">
        <title>Red Clover (Trifolium pratense) and Zigzag Clover (T. medium) - A Picture of Genomic Similarities and Differences.</title>
        <authorList>
            <person name="Dluhosova J."/>
            <person name="Istvanek J."/>
            <person name="Nedelnik J."/>
            <person name="Repkova J."/>
        </authorList>
    </citation>
    <scope>NUCLEOTIDE SEQUENCE [LARGE SCALE GENOMIC DNA]</scope>
    <source>
        <strain evidence="2">cv. 10/8</strain>
        <tissue evidence="1">Leaf</tissue>
    </source>
</reference>
<keyword evidence="2" id="KW-1185">Reference proteome</keyword>
<dbReference type="AlphaFoldDB" id="A0A392RCZ2"/>
<name>A0A392RCZ2_9FABA</name>
<evidence type="ECO:0000313" key="1">
    <source>
        <dbReference type="EMBL" id="MCI33445.1"/>
    </source>
</evidence>
<proteinExistence type="predicted"/>
<feature type="non-terminal residue" evidence="1">
    <location>
        <position position="1"/>
    </location>
</feature>